<dbReference type="GO" id="GO:0009432">
    <property type="term" value="P:SOS response"/>
    <property type="evidence" value="ECO:0007669"/>
    <property type="project" value="TreeGrafter"/>
</dbReference>
<dbReference type="GO" id="GO:0005737">
    <property type="term" value="C:cytoplasm"/>
    <property type="evidence" value="ECO:0007669"/>
    <property type="project" value="TreeGrafter"/>
</dbReference>
<dbReference type="Pfam" id="PF02655">
    <property type="entry name" value="ATP-grasp_3"/>
    <property type="match status" value="1"/>
</dbReference>
<keyword evidence="1" id="KW-0067">ATP-binding</keyword>
<evidence type="ECO:0000259" key="2">
    <source>
        <dbReference type="PROSITE" id="PS50975"/>
    </source>
</evidence>
<keyword evidence="1" id="KW-0547">Nucleotide-binding</keyword>
<dbReference type="EMBL" id="RXIL01000060">
    <property type="protein sequence ID" value="RZN70170.1"/>
    <property type="molecule type" value="Genomic_DNA"/>
</dbReference>
<dbReference type="SUPFAM" id="SSF56059">
    <property type="entry name" value="Glutathione synthetase ATP-binding domain-like"/>
    <property type="match status" value="1"/>
</dbReference>
<protein>
    <submittedName>
        <fullName evidence="3">ATP-grasp domain-containing protein</fullName>
    </submittedName>
</protein>
<gene>
    <name evidence="3" type="ORF">EF807_03545</name>
</gene>
<dbReference type="Gene3D" id="3.40.50.11770">
    <property type="match status" value="1"/>
</dbReference>
<comment type="caution">
    <text evidence="3">The sequence shown here is derived from an EMBL/GenBank/DDBJ whole genome shotgun (WGS) entry which is preliminary data.</text>
</comment>
<accession>A0A520KX44</accession>
<organism evidence="3 4">
    <name type="scientific">Candidatus Methanolliviera hydrocarbonicum</name>
    <dbReference type="NCBI Taxonomy" id="2491085"/>
    <lineage>
        <taxon>Archaea</taxon>
        <taxon>Methanobacteriati</taxon>
        <taxon>Methanobacteriota</taxon>
        <taxon>Candidatus Methanoliparia</taxon>
        <taxon>Candidatus Methanoliparales</taxon>
        <taxon>Candidatus Methanollivieraceae</taxon>
        <taxon>Candidatus Methanolliviera</taxon>
    </lineage>
</organism>
<feature type="domain" description="ATP-grasp" evidence="2">
    <location>
        <begin position="114"/>
        <end position="291"/>
    </location>
</feature>
<sequence>MKILLIEYAVGTGDKGIIKEGRAMLKTLAHSFTALGHQVYYPAKEEERIPGIAVRGEFFRTVEKLSERCDAALVIAPERDDILYELTSIIEDGTVNLGSPPNAVKNCSDKLKTTNILLSNGIKAPEMIEKEEWRANEEWKKFVLKPRFGCGSEGVMVVSDPQTKKEGSTQTKKEGSILTRYIEGEEISASLIVGEDEVLPLTVNEQLISIDGGINYLGGIVPYRTERWNEIMSISVETARIMECRGYVGIDIILSDEPYVVDVNPRPTTSIVGIDKAINFELADLILRGKFGGLPPKVEIRGEHKFLLEEFD</sequence>
<dbReference type="PANTHER" id="PTHR21621">
    <property type="entry name" value="RIBOSOMAL PROTEIN S6 MODIFICATION PROTEIN"/>
    <property type="match status" value="1"/>
</dbReference>
<dbReference type="PIRSF" id="PIRSF016766">
    <property type="entry name" value="UCP016766_ATPgrasp"/>
    <property type="match status" value="1"/>
</dbReference>
<dbReference type="InterPro" id="IPR003806">
    <property type="entry name" value="ATP-grasp_PylC-type"/>
</dbReference>
<evidence type="ECO:0000256" key="1">
    <source>
        <dbReference type="PROSITE-ProRule" id="PRU00409"/>
    </source>
</evidence>
<dbReference type="Gene3D" id="3.30.470.20">
    <property type="entry name" value="ATP-grasp fold, B domain"/>
    <property type="match status" value="1"/>
</dbReference>
<dbReference type="GO" id="GO:0018169">
    <property type="term" value="F:ribosomal S6-glutamic acid ligase activity"/>
    <property type="evidence" value="ECO:0007669"/>
    <property type="project" value="TreeGrafter"/>
</dbReference>
<dbReference type="GO" id="GO:0046872">
    <property type="term" value="F:metal ion binding"/>
    <property type="evidence" value="ECO:0007669"/>
    <property type="project" value="InterPro"/>
</dbReference>
<dbReference type="InterPro" id="IPR024710">
    <property type="entry name" value="MfnD"/>
</dbReference>
<dbReference type="PANTHER" id="PTHR21621:SF0">
    <property type="entry name" value="BETA-CITRYLGLUTAMATE SYNTHASE B-RELATED"/>
    <property type="match status" value="1"/>
</dbReference>
<name>A0A520KX44_9EURY</name>
<dbReference type="PROSITE" id="PS50975">
    <property type="entry name" value="ATP_GRASP"/>
    <property type="match status" value="1"/>
</dbReference>
<dbReference type="AlphaFoldDB" id="A0A520KX44"/>
<dbReference type="InterPro" id="IPR011761">
    <property type="entry name" value="ATP-grasp"/>
</dbReference>
<dbReference type="Pfam" id="PF18301">
    <property type="entry name" value="preATP-grasp_3"/>
    <property type="match status" value="1"/>
</dbReference>
<proteinExistence type="predicted"/>
<dbReference type="Proteomes" id="UP000320766">
    <property type="component" value="Unassembled WGS sequence"/>
</dbReference>
<dbReference type="Gene3D" id="2.30.36.100">
    <property type="match status" value="1"/>
</dbReference>
<evidence type="ECO:0000313" key="4">
    <source>
        <dbReference type="Proteomes" id="UP000320766"/>
    </source>
</evidence>
<dbReference type="InterPro" id="IPR040803">
    <property type="entry name" value="MfnD_preATP-grasp"/>
</dbReference>
<reference evidence="3 4" key="1">
    <citation type="journal article" date="2019" name="Nat. Microbiol.">
        <title>Wide diversity of methane and short-chain alkane metabolisms in uncultured archaea.</title>
        <authorList>
            <person name="Borrel G."/>
            <person name="Adam P.S."/>
            <person name="McKay L.J."/>
            <person name="Chen L.X."/>
            <person name="Sierra-Garcia I.N."/>
            <person name="Sieber C.M."/>
            <person name="Letourneur Q."/>
            <person name="Ghozlane A."/>
            <person name="Andersen G.L."/>
            <person name="Li W.J."/>
            <person name="Hallam S.J."/>
            <person name="Muyzer G."/>
            <person name="de Oliveira V.M."/>
            <person name="Inskeep W.P."/>
            <person name="Banfield J.F."/>
            <person name="Gribaldo S."/>
        </authorList>
    </citation>
    <scope>NUCLEOTIDE SEQUENCE [LARGE SCALE GENOMIC DNA]</scope>
    <source>
        <strain evidence="3">NM1b</strain>
    </source>
</reference>
<evidence type="ECO:0000313" key="3">
    <source>
        <dbReference type="EMBL" id="RZN70170.1"/>
    </source>
</evidence>
<dbReference type="GO" id="GO:0005524">
    <property type="term" value="F:ATP binding"/>
    <property type="evidence" value="ECO:0007669"/>
    <property type="project" value="UniProtKB-UniRule"/>
</dbReference>